<accession>A0A5J4WRG7</accession>
<dbReference type="OrthoDB" id="2083at2759"/>
<dbReference type="CDD" id="cd00590">
    <property type="entry name" value="RRM_SF"/>
    <property type="match status" value="1"/>
</dbReference>
<dbReference type="Gene3D" id="3.30.70.330">
    <property type="match status" value="1"/>
</dbReference>
<dbReference type="SUPFAM" id="SSF54928">
    <property type="entry name" value="RNA-binding domain, RBD"/>
    <property type="match status" value="1"/>
</dbReference>
<feature type="compositionally biased region" description="Polar residues" evidence="1">
    <location>
        <begin position="202"/>
        <end position="215"/>
    </location>
</feature>
<proteinExistence type="predicted"/>
<dbReference type="GO" id="GO:0003723">
    <property type="term" value="F:RNA binding"/>
    <property type="evidence" value="ECO:0007669"/>
    <property type="project" value="InterPro"/>
</dbReference>
<protein>
    <recommendedName>
        <fullName evidence="2">RRM domain-containing protein</fullName>
    </recommendedName>
</protein>
<evidence type="ECO:0000256" key="1">
    <source>
        <dbReference type="SAM" id="MobiDB-lite"/>
    </source>
</evidence>
<feature type="region of interest" description="Disordered" evidence="1">
    <location>
        <begin position="202"/>
        <end position="228"/>
    </location>
</feature>
<organism evidence="3 4">
    <name type="scientific">Streblomastix strix</name>
    <dbReference type="NCBI Taxonomy" id="222440"/>
    <lineage>
        <taxon>Eukaryota</taxon>
        <taxon>Metamonada</taxon>
        <taxon>Preaxostyla</taxon>
        <taxon>Oxymonadida</taxon>
        <taxon>Streblomastigidae</taxon>
        <taxon>Streblomastix</taxon>
    </lineage>
</organism>
<comment type="caution">
    <text evidence="3">The sequence shown here is derived from an EMBL/GenBank/DDBJ whole genome shotgun (WGS) entry which is preliminary data.</text>
</comment>
<evidence type="ECO:0000313" key="3">
    <source>
        <dbReference type="EMBL" id="KAA6397531.1"/>
    </source>
</evidence>
<name>A0A5J4WRG7_9EUKA</name>
<gene>
    <name evidence="3" type="ORF">EZS28_006942</name>
</gene>
<sequence>MLIFQGFNVTKCRINPKQSAKSLITTAVAHFSTTEDAHQALLHVNGIMIDRIKPQFNYGKKNPRIILHNVNPETTKEQIKQFFSTDNVINMEFSPAVKIDKGEKFMKQVAVEFSSMESAISAQLRANNQYLNGNIITAELGNGYLTINTTPSQKNPIQKIVPQSQLDLKRLIIKNLNPLTTFISLEKVFLAFNCIECSIPQPTQTQTKSESPIRTSKSKLIFDSPPSQNKIHSSDKELFNPANGKSSLHNTPLIEQRDATVNNYNSHQFPNPERIMKIENVSFDEFTKQQQIEITELSEIAQLTKDVAIQCYLASGKKLTIAITNIFGQ</sequence>
<evidence type="ECO:0000313" key="4">
    <source>
        <dbReference type="Proteomes" id="UP000324800"/>
    </source>
</evidence>
<dbReference type="EMBL" id="SNRW01001158">
    <property type="protein sequence ID" value="KAA6397531.1"/>
    <property type="molecule type" value="Genomic_DNA"/>
</dbReference>
<evidence type="ECO:0000259" key="2">
    <source>
        <dbReference type="Pfam" id="PF00076"/>
    </source>
</evidence>
<feature type="domain" description="RRM" evidence="2">
    <location>
        <begin position="66"/>
        <end position="136"/>
    </location>
</feature>
<reference evidence="3 4" key="1">
    <citation type="submission" date="2019-03" db="EMBL/GenBank/DDBJ databases">
        <title>Single cell metagenomics reveals metabolic interactions within the superorganism composed of flagellate Streblomastix strix and complex community of Bacteroidetes bacteria on its surface.</title>
        <authorList>
            <person name="Treitli S.C."/>
            <person name="Kolisko M."/>
            <person name="Husnik F."/>
            <person name="Keeling P."/>
            <person name="Hampl V."/>
        </authorList>
    </citation>
    <scope>NUCLEOTIDE SEQUENCE [LARGE SCALE GENOMIC DNA]</scope>
    <source>
        <strain evidence="3">ST1C</strain>
    </source>
</reference>
<dbReference type="Proteomes" id="UP000324800">
    <property type="component" value="Unassembled WGS sequence"/>
</dbReference>
<dbReference type="InterPro" id="IPR012677">
    <property type="entry name" value="Nucleotide-bd_a/b_plait_sf"/>
</dbReference>
<dbReference type="Pfam" id="PF00076">
    <property type="entry name" value="RRM_1"/>
    <property type="match status" value="1"/>
</dbReference>
<dbReference type="InterPro" id="IPR000504">
    <property type="entry name" value="RRM_dom"/>
</dbReference>
<dbReference type="AlphaFoldDB" id="A0A5J4WRG7"/>
<dbReference type="InterPro" id="IPR035979">
    <property type="entry name" value="RBD_domain_sf"/>
</dbReference>